<evidence type="ECO:0000313" key="2">
    <source>
        <dbReference type="Proteomes" id="UP000008144"/>
    </source>
</evidence>
<evidence type="ECO:0000313" key="1">
    <source>
        <dbReference type="Ensembl" id="ENSCINP00000034567.1"/>
    </source>
</evidence>
<reference evidence="1" key="3">
    <citation type="submission" date="2025-09" db="UniProtKB">
        <authorList>
            <consortium name="Ensembl"/>
        </authorList>
    </citation>
    <scope>IDENTIFICATION</scope>
</reference>
<dbReference type="HOGENOM" id="CLU_3207343_0_0_1"/>
<dbReference type="AlphaFoldDB" id="H2XY33"/>
<sequence length="45" mass="5206">MIAIIIYHSELNVKISDLRVVYYSRVGEDGTYFCFLVPLIANKKL</sequence>
<reference evidence="1" key="2">
    <citation type="submission" date="2025-08" db="UniProtKB">
        <authorList>
            <consortium name="Ensembl"/>
        </authorList>
    </citation>
    <scope>IDENTIFICATION</scope>
</reference>
<protein>
    <submittedName>
        <fullName evidence="1">Uncharacterized protein</fullName>
    </submittedName>
</protein>
<proteinExistence type="predicted"/>
<reference evidence="2" key="1">
    <citation type="journal article" date="2002" name="Science">
        <title>The draft genome of Ciona intestinalis: insights into chordate and vertebrate origins.</title>
        <authorList>
            <person name="Dehal P."/>
            <person name="Satou Y."/>
            <person name="Campbell R.K."/>
            <person name="Chapman J."/>
            <person name="Degnan B."/>
            <person name="De Tomaso A."/>
            <person name="Davidson B."/>
            <person name="Di Gregorio A."/>
            <person name="Gelpke M."/>
            <person name="Goodstein D.M."/>
            <person name="Harafuji N."/>
            <person name="Hastings K.E."/>
            <person name="Ho I."/>
            <person name="Hotta K."/>
            <person name="Huang W."/>
            <person name="Kawashima T."/>
            <person name="Lemaire P."/>
            <person name="Martinez D."/>
            <person name="Meinertzhagen I.A."/>
            <person name="Necula S."/>
            <person name="Nonaka M."/>
            <person name="Putnam N."/>
            <person name="Rash S."/>
            <person name="Saiga H."/>
            <person name="Satake M."/>
            <person name="Terry A."/>
            <person name="Yamada L."/>
            <person name="Wang H.G."/>
            <person name="Awazu S."/>
            <person name="Azumi K."/>
            <person name="Boore J."/>
            <person name="Branno M."/>
            <person name="Chin-Bow S."/>
            <person name="DeSantis R."/>
            <person name="Doyle S."/>
            <person name="Francino P."/>
            <person name="Keys D.N."/>
            <person name="Haga S."/>
            <person name="Hayashi H."/>
            <person name="Hino K."/>
            <person name="Imai K.S."/>
            <person name="Inaba K."/>
            <person name="Kano S."/>
            <person name="Kobayashi K."/>
            <person name="Kobayashi M."/>
            <person name="Lee B.I."/>
            <person name="Makabe K.W."/>
            <person name="Manohar C."/>
            <person name="Matassi G."/>
            <person name="Medina M."/>
            <person name="Mochizuki Y."/>
            <person name="Mount S."/>
            <person name="Morishita T."/>
            <person name="Miura S."/>
            <person name="Nakayama A."/>
            <person name="Nishizaka S."/>
            <person name="Nomoto H."/>
            <person name="Ohta F."/>
            <person name="Oishi K."/>
            <person name="Rigoutsos I."/>
            <person name="Sano M."/>
            <person name="Sasaki A."/>
            <person name="Sasakura Y."/>
            <person name="Shoguchi E."/>
            <person name="Shin-i T."/>
            <person name="Spagnuolo A."/>
            <person name="Stainier D."/>
            <person name="Suzuki M.M."/>
            <person name="Tassy O."/>
            <person name="Takatori N."/>
            <person name="Tokuoka M."/>
            <person name="Yagi K."/>
            <person name="Yoshizaki F."/>
            <person name="Wada S."/>
            <person name="Zhang C."/>
            <person name="Hyatt P.D."/>
            <person name="Larimer F."/>
            <person name="Detter C."/>
            <person name="Doggett N."/>
            <person name="Glavina T."/>
            <person name="Hawkins T."/>
            <person name="Richardson P."/>
            <person name="Lucas S."/>
            <person name="Kohara Y."/>
            <person name="Levine M."/>
            <person name="Satoh N."/>
            <person name="Rokhsar D.S."/>
        </authorList>
    </citation>
    <scope>NUCLEOTIDE SEQUENCE [LARGE SCALE GENOMIC DNA]</scope>
</reference>
<accession>H2XY33</accession>
<name>H2XY33_CIOIN</name>
<dbReference type="InParanoid" id="H2XY33"/>
<organism evidence="1 2">
    <name type="scientific">Ciona intestinalis</name>
    <name type="common">Transparent sea squirt</name>
    <name type="synonym">Ascidia intestinalis</name>
    <dbReference type="NCBI Taxonomy" id="7719"/>
    <lineage>
        <taxon>Eukaryota</taxon>
        <taxon>Metazoa</taxon>
        <taxon>Chordata</taxon>
        <taxon>Tunicata</taxon>
        <taxon>Ascidiacea</taxon>
        <taxon>Phlebobranchia</taxon>
        <taxon>Cionidae</taxon>
        <taxon>Ciona</taxon>
    </lineage>
</organism>
<keyword evidence="2" id="KW-1185">Reference proteome</keyword>
<dbReference type="Ensembl" id="ENSCINT00000030314.1">
    <property type="protein sequence ID" value="ENSCINP00000034567.1"/>
    <property type="gene ID" value="ENSCING00000020040.1"/>
</dbReference>
<dbReference type="Proteomes" id="UP000008144">
    <property type="component" value="Unassembled WGS sequence"/>
</dbReference>